<sequence length="387" mass="43260">MTHCVLKRVYIHQLLRFLTKQEEIMFSRGVFVALSFMVTFLRTVSSCDYNCTYRPYFIPSRLVVKHGDSTSAACHLCSSCQDNKFMLEFPAGEDSRNGTVISWTSPKMTEWGRSVLCHYSITATDKMCCSELPVTVYKPPDSVSIGFANHSGQLYEARQYTLQCKVHNVGPVRYVKVTFYRGSTVLERLPAKNSVNEARENVTYTLNVNASKEDDGVQYRCEAKLELGSEGPQKPPMMTSQTITATVHYKPQRQDPTPPDQITVTQGDTLQMNCTAEGNPHPSYSWRFLPASLPLSNNSVLTIKSAAFAHQGNYTCSVSNGVGTLDVNFNVVVKANIIPYIAIATAVVLVVIVGGVVHWYRHSRRGQYNLRDVFHLNKPHIAVPTAE</sequence>
<evidence type="ECO:0000256" key="1">
    <source>
        <dbReference type="SAM" id="Phobius"/>
    </source>
</evidence>
<name>A0AAV6QB16_SOLSE</name>
<keyword evidence="1" id="KW-0472">Membrane</keyword>
<dbReference type="SMART" id="SM00409">
    <property type="entry name" value="IG"/>
    <property type="match status" value="2"/>
</dbReference>
<dbReference type="PROSITE" id="PS50835">
    <property type="entry name" value="IG_LIKE"/>
    <property type="match status" value="2"/>
</dbReference>
<feature type="transmembrane region" description="Helical" evidence="1">
    <location>
        <begin position="337"/>
        <end position="360"/>
    </location>
</feature>
<dbReference type="InterPro" id="IPR003598">
    <property type="entry name" value="Ig_sub2"/>
</dbReference>
<comment type="caution">
    <text evidence="3">The sequence shown here is derived from an EMBL/GenBank/DDBJ whole genome shotgun (WGS) entry which is preliminary data.</text>
</comment>
<dbReference type="InterPro" id="IPR047012">
    <property type="entry name" value="ICAM_VCAM"/>
</dbReference>
<dbReference type="SMART" id="SM00408">
    <property type="entry name" value="IGc2"/>
    <property type="match status" value="1"/>
</dbReference>
<dbReference type="GO" id="GO:0007155">
    <property type="term" value="P:cell adhesion"/>
    <property type="evidence" value="ECO:0007669"/>
    <property type="project" value="InterPro"/>
</dbReference>
<feature type="domain" description="Ig-like" evidence="2">
    <location>
        <begin position="140"/>
        <end position="239"/>
    </location>
</feature>
<dbReference type="GO" id="GO:0005178">
    <property type="term" value="F:integrin binding"/>
    <property type="evidence" value="ECO:0007669"/>
    <property type="project" value="InterPro"/>
</dbReference>
<dbReference type="InterPro" id="IPR007110">
    <property type="entry name" value="Ig-like_dom"/>
</dbReference>
<keyword evidence="1" id="KW-1133">Transmembrane helix</keyword>
<evidence type="ECO:0000313" key="3">
    <source>
        <dbReference type="EMBL" id="KAG7485663.1"/>
    </source>
</evidence>
<organism evidence="3 4">
    <name type="scientific">Solea senegalensis</name>
    <name type="common">Senegalese sole</name>
    <dbReference type="NCBI Taxonomy" id="28829"/>
    <lineage>
        <taxon>Eukaryota</taxon>
        <taxon>Metazoa</taxon>
        <taxon>Chordata</taxon>
        <taxon>Craniata</taxon>
        <taxon>Vertebrata</taxon>
        <taxon>Euteleostomi</taxon>
        <taxon>Actinopterygii</taxon>
        <taxon>Neopterygii</taxon>
        <taxon>Teleostei</taxon>
        <taxon>Neoteleostei</taxon>
        <taxon>Acanthomorphata</taxon>
        <taxon>Carangaria</taxon>
        <taxon>Pleuronectiformes</taxon>
        <taxon>Pleuronectoidei</taxon>
        <taxon>Soleidae</taxon>
        <taxon>Solea</taxon>
    </lineage>
</organism>
<keyword evidence="4" id="KW-1185">Reference proteome</keyword>
<dbReference type="InterPro" id="IPR003599">
    <property type="entry name" value="Ig_sub"/>
</dbReference>
<dbReference type="EMBL" id="JAGKHQ010000018">
    <property type="protein sequence ID" value="KAG7485663.1"/>
    <property type="molecule type" value="Genomic_DNA"/>
</dbReference>
<gene>
    <name evidence="3" type="ORF">JOB18_015358</name>
</gene>
<proteinExistence type="predicted"/>
<dbReference type="PANTHER" id="PTHR13771:SF9">
    <property type="entry name" value="INTERCELLULAR ADHESION MOLECULE 5"/>
    <property type="match status" value="1"/>
</dbReference>
<keyword evidence="1" id="KW-0812">Transmembrane</keyword>
<feature type="domain" description="Ig-like" evidence="2">
    <location>
        <begin position="251"/>
        <end position="332"/>
    </location>
</feature>
<accession>A0AAV6QB16</accession>
<reference evidence="3 4" key="1">
    <citation type="journal article" date="2021" name="Sci. Rep.">
        <title>Chromosome anchoring in Senegalese sole (Solea senegalensis) reveals sex-associated markers and genome rearrangements in flatfish.</title>
        <authorList>
            <person name="Guerrero-Cozar I."/>
            <person name="Gomez-Garrido J."/>
            <person name="Berbel C."/>
            <person name="Martinez-Blanch J.F."/>
            <person name="Alioto T."/>
            <person name="Claros M.G."/>
            <person name="Gagnaire P.A."/>
            <person name="Manchado M."/>
        </authorList>
    </citation>
    <scope>NUCLEOTIDE SEQUENCE [LARGE SCALE GENOMIC DNA]</scope>
    <source>
        <strain evidence="3">Sse05_10M</strain>
    </source>
</reference>
<dbReference type="Proteomes" id="UP000693946">
    <property type="component" value="Linkage Group LG6"/>
</dbReference>
<dbReference type="PANTHER" id="PTHR13771">
    <property type="entry name" value="INTERCELLULAR ADHESION MOLECULE"/>
    <property type="match status" value="1"/>
</dbReference>
<protein>
    <submittedName>
        <fullName evidence="3">Vascular cell adhesion 1-like</fullName>
    </submittedName>
</protein>
<dbReference type="Pfam" id="PF13927">
    <property type="entry name" value="Ig_3"/>
    <property type="match status" value="1"/>
</dbReference>
<evidence type="ECO:0000313" key="4">
    <source>
        <dbReference type="Proteomes" id="UP000693946"/>
    </source>
</evidence>
<dbReference type="AlphaFoldDB" id="A0AAV6QB16"/>
<evidence type="ECO:0000259" key="2">
    <source>
        <dbReference type="PROSITE" id="PS50835"/>
    </source>
</evidence>